<name>A0A6P1KMP2_FAUOS</name>
<evidence type="ECO:0008006" key="2">
    <source>
        <dbReference type="Google" id="ProtNLM"/>
    </source>
</evidence>
<gene>
    <name evidence="1" type="ORF">GSF12_07150</name>
</gene>
<protein>
    <recommendedName>
        <fullName evidence="2">SMI1/KNR4 family protein</fullName>
    </recommendedName>
</protein>
<organism evidence="1">
    <name type="scientific">Faucicola osloensis</name>
    <name type="common">Moraxella osloensis</name>
    <dbReference type="NCBI Taxonomy" id="34062"/>
    <lineage>
        <taxon>Bacteria</taxon>
        <taxon>Pseudomonadati</taxon>
        <taxon>Pseudomonadota</taxon>
        <taxon>Gammaproteobacteria</taxon>
        <taxon>Moraxellales</taxon>
        <taxon>Moraxellaceae</taxon>
        <taxon>Faucicola</taxon>
    </lineage>
</organism>
<evidence type="ECO:0000313" key="1">
    <source>
        <dbReference type="EMBL" id="QHG09685.1"/>
    </source>
</evidence>
<reference evidence="1" key="1">
    <citation type="journal article" date="2020" name="Microbiol. Resour. Announc.">
        <title>Complete Genome Sequence of Moraxella osloensis Strain YV1, Isolated from an Australian Wastewater Treatment Plant.</title>
        <authorList>
            <person name="Batinovic S."/>
            <person name="Rice D.T.F."/>
            <person name="Seviour R.J."/>
            <person name="Petrovski S."/>
        </authorList>
    </citation>
    <scope>NUCLEOTIDE SEQUENCE</scope>
    <source>
        <strain evidence="1">YV1</strain>
    </source>
</reference>
<dbReference type="EMBL" id="CP047226">
    <property type="protein sequence ID" value="QHG09685.1"/>
    <property type="molecule type" value="Genomic_DNA"/>
</dbReference>
<dbReference type="AlphaFoldDB" id="A0A6P1KMP2"/>
<accession>A0A6P1KMP2</accession>
<proteinExistence type="predicted"/>
<sequence>MKFKENSKKNRSYDELENKRNWAWLNNKPCFDYNMGSERQSRLLEDFEKVKNQCNSLGLILPNSFIDFFNTPTYWQKFLSSNDGFFYLDKSVIFCPYINGYLIPFIADSQHCHYYYLHLQANQKDYEIVWTEDIYLMALLATPEELETDFAEGEFDETDIYLIDNDFERFMFDCYYDYYDFFKGARQKLIDYSYAYTNLEQRKNEQNDLENQSKLLLGIDEKIPLFKTFN</sequence>